<dbReference type="AlphaFoldDB" id="A0A0A9C0X9"/>
<sequence length="35" mass="3732">MVQSAPPGLHTQLRACCRTSSGVCSSAMHHCFSQL</sequence>
<accession>A0A0A9C0X9</accession>
<protein>
    <submittedName>
        <fullName evidence="1">Uncharacterized protein</fullName>
    </submittedName>
</protein>
<proteinExistence type="predicted"/>
<organism evidence="1">
    <name type="scientific">Arundo donax</name>
    <name type="common">Giant reed</name>
    <name type="synonym">Donax arundinaceus</name>
    <dbReference type="NCBI Taxonomy" id="35708"/>
    <lineage>
        <taxon>Eukaryota</taxon>
        <taxon>Viridiplantae</taxon>
        <taxon>Streptophyta</taxon>
        <taxon>Embryophyta</taxon>
        <taxon>Tracheophyta</taxon>
        <taxon>Spermatophyta</taxon>
        <taxon>Magnoliopsida</taxon>
        <taxon>Liliopsida</taxon>
        <taxon>Poales</taxon>
        <taxon>Poaceae</taxon>
        <taxon>PACMAD clade</taxon>
        <taxon>Arundinoideae</taxon>
        <taxon>Arundineae</taxon>
        <taxon>Arundo</taxon>
    </lineage>
</organism>
<dbReference type="EMBL" id="GBRH01228674">
    <property type="protein sequence ID" value="JAD69221.1"/>
    <property type="molecule type" value="Transcribed_RNA"/>
</dbReference>
<name>A0A0A9C0X9_ARUDO</name>
<evidence type="ECO:0000313" key="1">
    <source>
        <dbReference type="EMBL" id="JAD69221.1"/>
    </source>
</evidence>
<reference evidence="1" key="1">
    <citation type="submission" date="2014-09" db="EMBL/GenBank/DDBJ databases">
        <authorList>
            <person name="Magalhaes I.L.F."/>
            <person name="Oliveira U."/>
            <person name="Santos F.R."/>
            <person name="Vidigal T.H.D.A."/>
            <person name="Brescovit A.D."/>
            <person name="Santos A.J."/>
        </authorList>
    </citation>
    <scope>NUCLEOTIDE SEQUENCE</scope>
    <source>
        <tissue evidence="1">Shoot tissue taken approximately 20 cm above the soil surface</tissue>
    </source>
</reference>
<reference evidence="1" key="2">
    <citation type="journal article" date="2015" name="Data Brief">
        <title>Shoot transcriptome of the giant reed, Arundo donax.</title>
        <authorList>
            <person name="Barrero R.A."/>
            <person name="Guerrero F.D."/>
            <person name="Moolhuijzen P."/>
            <person name="Goolsby J.A."/>
            <person name="Tidwell J."/>
            <person name="Bellgard S.E."/>
            <person name="Bellgard M.I."/>
        </authorList>
    </citation>
    <scope>NUCLEOTIDE SEQUENCE</scope>
    <source>
        <tissue evidence="1">Shoot tissue taken approximately 20 cm above the soil surface</tissue>
    </source>
</reference>